<keyword evidence="2" id="KW-1185">Reference proteome</keyword>
<reference evidence="1" key="1">
    <citation type="journal article" date="2020" name="Fungal Divers.">
        <title>Resolving the Mortierellaceae phylogeny through synthesis of multi-gene phylogenetics and phylogenomics.</title>
        <authorList>
            <person name="Vandepol N."/>
            <person name="Liber J."/>
            <person name="Desiro A."/>
            <person name="Na H."/>
            <person name="Kennedy M."/>
            <person name="Barry K."/>
            <person name="Grigoriev I.V."/>
            <person name="Miller A.N."/>
            <person name="O'Donnell K."/>
            <person name="Stajich J.E."/>
            <person name="Bonito G."/>
        </authorList>
    </citation>
    <scope>NUCLEOTIDE SEQUENCE</scope>
    <source>
        <strain evidence="1">NVP1</strain>
    </source>
</reference>
<protein>
    <submittedName>
        <fullName evidence="1">Uncharacterized protein</fullName>
    </submittedName>
</protein>
<dbReference type="AlphaFoldDB" id="A0A9P5VIQ7"/>
<dbReference type="PANTHER" id="PTHR37332">
    <property type="entry name" value="EXPRESSED PROTEIN"/>
    <property type="match status" value="1"/>
</dbReference>
<proteinExistence type="predicted"/>
<dbReference type="PANTHER" id="PTHR37332:SF1">
    <property type="entry name" value="ELMO DOMAIN-CONTAINING PROTEIN"/>
    <property type="match status" value="1"/>
</dbReference>
<dbReference type="Proteomes" id="UP000696485">
    <property type="component" value="Unassembled WGS sequence"/>
</dbReference>
<organism evidence="1 2">
    <name type="scientific">Podila minutissima</name>
    <dbReference type="NCBI Taxonomy" id="64525"/>
    <lineage>
        <taxon>Eukaryota</taxon>
        <taxon>Fungi</taxon>
        <taxon>Fungi incertae sedis</taxon>
        <taxon>Mucoromycota</taxon>
        <taxon>Mortierellomycotina</taxon>
        <taxon>Mortierellomycetes</taxon>
        <taxon>Mortierellales</taxon>
        <taxon>Mortierellaceae</taxon>
        <taxon>Podila</taxon>
    </lineage>
</organism>
<evidence type="ECO:0000313" key="2">
    <source>
        <dbReference type="Proteomes" id="UP000696485"/>
    </source>
</evidence>
<sequence length="261" mass="30222">MSVLGTGGILVQPGSIIQPYTLAPQQEWLPPLVAKRRTTWKYLQRCFEGGMVVYNTALVSDTDMRSYWTEEKMQRRTMHYFLLGTSLATILEIPNTDDCLKALSIVVEELDYYAASETRSKSIFSRNRKTLDGKTFIEGEYSHLEVRPVPFNMDYVITVATLCEMISQAYERMVLHQQQQQQQQRLLQNHHHHLGSNHPYNDFPIWNATSLDLFGKIDSRFKKIYTVLYKEMEALARDIVLDELSCIDPLGSTRTDSDWDI</sequence>
<evidence type="ECO:0000313" key="1">
    <source>
        <dbReference type="EMBL" id="KAF9326916.1"/>
    </source>
</evidence>
<gene>
    <name evidence="1" type="ORF">BG006_009721</name>
</gene>
<dbReference type="EMBL" id="JAAAUY010000721">
    <property type="protein sequence ID" value="KAF9326916.1"/>
    <property type="molecule type" value="Genomic_DNA"/>
</dbReference>
<name>A0A9P5VIQ7_9FUNG</name>
<comment type="caution">
    <text evidence="1">The sequence shown here is derived from an EMBL/GenBank/DDBJ whole genome shotgun (WGS) entry which is preliminary data.</text>
</comment>
<accession>A0A9P5VIQ7</accession>